<dbReference type="AlphaFoldDB" id="A0A2H0BTN8"/>
<evidence type="ECO:0000256" key="5">
    <source>
        <dbReference type="ARBA" id="ARBA00023136"/>
    </source>
</evidence>
<dbReference type="PANTHER" id="PTHR32309:SF13">
    <property type="entry name" value="FERRIC ENTEROBACTIN TRANSPORT PROTEIN FEPE"/>
    <property type="match status" value="1"/>
</dbReference>
<gene>
    <name evidence="8" type="ORF">COX00_00645</name>
</gene>
<dbReference type="GO" id="GO:0005886">
    <property type="term" value="C:plasma membrane"/>
    <property type="evidence" value="ECO:0007669"/>
    <property type="project" value="UniProtKB-SubCell"/>
</dbReference>
<feature type="transmembrane region" description="Helical" evidence="6">
    <location>
        <begin position="176"/>
        <end position="197"/>
    </location>
</feature>
<dbReference type="PANTHER" id="PTHR32309">
    <property type="entry name" value="TYROSINE-PROTEIN KINASE"/>
    <property type="match status" value="1"/>
</dbReference>
<evidence type="ECO:0000313" key="9">
    <source>
        <dbReference type="Proteomes" id="UP000231581"/>
    </source>
</evidence>
<name>A0A2H0BTN8_9BACT</name>
<evidence type="ECO:0000256" key="6">
    <source>
        <dbReference type="SAM" id="Phobius"/>
    </source>
</evidence>
<evidence type="ECO:0000313" key="8">
    <source>
        <dbReference type="EMBL" id="PIP60899.1"/>
    </source>
</evidence>
<reference evidence="8 9" key="1">
    <citation type="submission" date="2017-09" db="EMBL/GenBank/DDBJ databases">
        <title>Depth-based differentiation of microbial function through sediment-hosted aquifers and enrichment of novel symbionts in the deep terrestrial subsurface.</title>
        <authorList>
            <person name="Probst A.J."/>
            <person name="Ladd B."/>
            <person name="Jarett J.K."/>
            <person name="Geller-Mcgrath D.E."/>
            <person name="Sieber C.M."/>
            <person name="Emerson J.B."/>
            <person name="Anantharaman K."/>
            <person name="Thomas B.C."/>
            <person name="Malmstrom R."/>
            <person name="Stieglmeier M."/>
            <person name="Klingl A."/>
            <person name="Woyke T."/>
            <person name="Ryan C.M."/>
            <person name="Banfield J.F."/>
        </authorList>
    </citation>
    <scope>NUCLEOTIDE SEQUENCE [LARGE SCALE GENOMIC DNA]</scope>
    <source>
        <strain evidence="8">CG22_combo_CG10-13_8_21_14_all_47_17</strain>
    </source>
</reference>
<evidence type="ECO:0000256" key="1">
    <source>
        <dbReference type="ARBA" id="ARBA00004651"/>
    </source>
</evidence>
<keyword evidence="3 6" id="KW-0812">Transmembrane</keyword>
<proteinExistence type="predicted"/>
<evidence type="ECO:0000256" key="4">
    <source>
        <dbReference type="ARBA" id="ARBA00022989"/>
    </source>
</evidence>
<keyword evidence="4 6" id="KW-1133">Transmembrane helix</keyword>
<keyword evidence="5 6" id="KW-0472">Membrane</keyword>
<evidence type="ECO:0000256" key="3">
    <source>
        <dbReference type="ARBA" id="ARBA00022692"/>
    </source>
</evidence>
<dbReference type="InterPro" id="IPR050445">
    <property type="entry name" value="Bact_polysacc_biosynth/exp"/>
</dbReference>
<protein>
    <recommendedName>
        <fullName evidence="7">Polysaccharide chain length determinant N-terminal domain-containing protein</fullName>
    </recommendedName>
</protein>
<dbReference type="InterPro" id="IPR003856">
    <property type="entry name" value="LPS_length_determ_N"/>
</dbReference>
<dbReference type="Proteomes" id="UP000231581">
    <property type="component" value="Unassembled WGS sequence"/>
</dbReference>
<sequence>MPRLTPISALVQGWRYILGAALIGALIALAFSFTQTLQYSSTIRLLITQPSSTSLDAYTVLKSNERIAQSLSQLLYTSTFFENILSQAQGVNTAYFPQDELSRRKLWQRSVETGVEANSGLMTVTVYHPDPNQARSLVNAAAEELTKQAPNYFGFTVRLQVIDTAVNSRWFARPNFISNTLFGLFLGLLVGTAWILVRKAD</sequence>
<feature type="domain" description="Polysaccharide chain length determinant N-terminal" evidence="7">
    <location>
        <begin position="8"/>
        <end position="87"/>
    </location>
</feature>
<dbReference type="Pfam" id="PF02706">
    <property type="entry name" value="Wzz"/>
    <property type="match status" value="1"/>
</dbReference>
<dbReference type="EMBL" id="PCSZ01000018">
    <property type="protein sequence ID" value="PIP60899.1"/>
    <property type="molecule type" value="Genomic_DNA"/>
</dbReference>
<comment type="caution">
    <text evidence="8">The sequence shown here is derived from an EMBL/GenBank/DDBJ whole genome shotgun (WGS) entry which is preliminary data.</text>
</comment>
<keyword evidence="2" id="KW-1003">Cell membrane</keyword>
<evidence type="ECO:0000256" key="2">
    <source>
        <dbReference type="ARBA" id="ARBA00022475"/>
    </source>
</evidence>
<comment type="subcellular location">
    <subcellularLocation>
        <location evidence="1">Cell membrane</location>
        <topology evidence="1">Multi-pass membrane protein</topology>
    </subcellularLocation>
</comment>
<feature type="transmembrane region" description="Helical" evidence="6">
    <location>
        <begin position="14"/>
        <end position="34"/>
    </location>
</feature>
<organism evidence="8 9">
    <name type="scientific">Candidatus Uhrbacteria bacterium CG22_combo_CG10-13_8_21_14_all_47_17</name>
    <dbReference type="NCBI Taxonomy" id="1975041"/>
    <lineage>
        <taxon>Bacteria</taxon>
        <taxon>Candidatus Uhriibacteriota</taxon>
    </lineage>
</organism>
<accession>A0A2H0BTN8</accession>
<dbReference type="GO" id="GO:0004713">
    <property type="term" value="F:protein tyrosine kinase activity"/>
    <property type="evidence" value="ECO:0007669"/>
    <property type="project" value="TreeGrafter"/>
</dbReference>
<evidence type="ECO:0000259" key="7">
    <source>
        <dbReference type="Pfam" id="PF02706"/>
    </source>
</evidence>